<accession>A0A0F9IW92</accession>
<dbReference type="AlphaFoldDB" id="A0A0F9IW92"/>
<name>A0A0F9IW92_9ZZZZ</name>
<gene>
    <name evidence="1" type="ORF">LCGC14_1895720</name>
</gene>
<evidence type="ECO:0000313" key="1">
    <source>
        <dbReference type="EMBL" id="KKL91337.1"/>
    </source>
</evidence>
<comment type="caution">
    <text evidence="1">The sequence shown here is derived from an EMBL/GenBank/DDBJ whole genome shotgun (WGS) entry which is preliminary data.</text>
</comment>
<organism evidence="1">
    <name type="scientific">marine sediment metagenome</name>
    <dbReference type="NCBI Taxonomy" id="412755"/>
    <lineage>
        <taxon>unclassified sequences</taxon>
        <taxon>metagenomes</taxon>
        <taxon>ecological metagenomes</taxon>
    </lineage>
</organism>
<protein>
    <submittedName>
        <fullName evidence="1">Uncharacterized protein</fullName>
    </submittedName>
</protein>
<proteinExistence type="predicted"/>
<dbReference type="EMBL" id="LAZR01019761">
    <property type="protein sequence ID" value="KKL91337.1"/>
    <property type="molecule type" value="Genomic_DNA"/>
</dbReference>
<reference evidence="1" key="1">
    <citation type="journal article" date="2015" name="Nature">
        <title>Complex archaea that bridge the gap between prokaryotes and eukaryotes.</title>
        <authorList>
            <person name="Spang A."/>
            <person name="Saw J.H."/>
            <person name="Jorgensen S.L."/>
            <person name="Zaremba-Niedzwiedzka K."/>
            <person name="Martijn J."/>
            <person name="Lind A.E."/>
            <person name="van Eijk R."/>
            <person name="Schleper C."/>
            <person name="Guy L."/>
            <person name="Ettema T.J."/>
        </authorList>
    </citation>
    <scope>NUCLEOTIDE SEQUENCE</scope>
</reference>
<sequence>MPQNYLNSGKDGRQRGQCDVRWIDVIGAPTVVECLTHKAFIIRRCMDDETWDKQVHAFGDVHHGPVDLKGESDMSRGLKITNPLTRTVKVVVKEGESKGKTEMVLPGKTIFMPLRRGEHKVKFYIVQFDENGEETTLGEASVLQKPSEVLVPVEVDESMPKPFRSLADMIEDIEKKAEKKVATV</sequence>